<sequence length="317" mass="36140">MASHDEIDIEFLGNVTGQPSILHTNLFANGVGNREQQVYLWFDPSQDSHNYTVIWNHKQVTWFVDGTPIRIYKNIENVLLNSYPKSQPMVVAHCIYDGSSWATSKGDVPVNWQYAPFVVNFGNFDYEGCTTVNSPCTTNYQSNWWEAAEYQDLSKAQQTELKQIYQKYQLNRSADTSVVTVLVQKLCFDSDNGSQRSEIEWPWLRSSRNEPRELDLLTSPALAEKLWEAGLNSVSSDIDVLGRRAVRFCIQDCLTNAAKLSESKEAEERKAKGNLASLPIISSFEVYPRLLSDHYVICWIVKEILRREDSCSNSQTG</sequence>
<comment type="caution">
    <text evidence="4">The sequence shown here is derived from an EMBL/GenBank/DDBJ whole genome shotgun (WGS) entry which is preliminary data.</text>
</comment>
<feature type="domain" description="GH16" evidence="3">
    <location>
        <begin position="1"/>
        <end position="121"/>
    </location>
</feature>
<evidence type="ECO:0000313" key="5">
    <source>
        <dbReference type="Proteomes" id="UP001605036"/>
    </source>
</evidence>
<gene>
    <name evidence="4" type="ORF">R1flu_017227</name>
</gene>
<dbReference type="PANTHER" id="PTHR31062">
    <property type="entry name" value="XYLOGLUCAN ENDOTRANSGLUCOSYLASE/HYDROLASE PROTEIN 8-RELATED"/>
    <property type="match status" value="1"/>
</dbReference>
<evidence type="ECO:0000256" key="2">
    <source>
        <dbReference type="ARBA" id="ARBA00023295"/>
    </source>
</evidence>
<keyword evidence="1" id="KW-0378">Hydrolase</keyword>
<dbReference type="Pfam" id="PF00722">
    <property type="entry name" value="Glyco_hydro_16"/>
    <property type="match status" value="1"/>
</dbReference>
<keyword evidence="2" id="KW-0326">Glycosidase</keyword>
<proteinExistence type="predicted"/>
<evidence type="ECO:0000259" key="3">
    <source>
        <dbReference type="PROSITE" id="PS51762"/>
    </source>
</evidence>
<evidence type="ECO:0000313" key="4">
    <source>
        <dbReference type="EMBL" id="KAL2603155.1"/>
    </source>
</evidence>
<dbReference type="InterPro" id="IPR013320">
    <property type="entry name" value="ConA-like_dom_sf"/>
</dbReference>
<protein>
    <recommendedName>
        <fullName evidence="3">GH16 domain-containing protein</fullName>
    </recommendedName>
</protein>
<evidence type="ECO:0000256" key="1">
    <source>
        <dbReference type="ARBA" id="ARBA00022801"/>
    </source>
</evidence>
<organism evidence="4 5">
    <name type="scientific">Riccia fluitans</name>
    <dbReference type="NCBI Taxonomy" id="41844"/>
    <lineage>
        <taxon>Eukaryota</taxon>
        <taxon>Viridiplantae</taxon>
        <taxon>Streptophyta</taxon>
        <taxon>Embryophyta</taxon>
        <taxon>Marchantiophyta</taxon>
        <taxon>Marchantiopsida</taxon>
        <taxon>Marchantiidae</taxon>
        <taxon>Marchantiales</taxon>
        <taxon>Ricciaceae</taxon>
        <taxon>Riccia</taxon>
    </lineage>
</organism>
<accession>A0ABD1XE87</accession>
<dbReference type="InterPro" id="IPR044791">
    <property type="entry name" value="Beta-glucanase/XTH"/>
</dbReference>
<reference evidence="4 5" key="1">
    <citation type="submission" date="2024-09" db="EMBL/GenBank/DDBJ databases">
        <title>Chromosome-scale assembly of Riccia fluitans.</title>
        <authorList>
            <person name="Paukszto L."/>
            <person name="Sawicki J."/>
            <person name="Karawczyk K."/>
            <person name="Piernik-Szablinska J."/>
            <person name="Szczecinska M."/>
            <person name="Mazdziarz M."/>
        </authorList>
    </citation>
    <scope>NUCLEOTIDE SEQUENCE [LARGE SCALE GENOMIC DNA]</scope>
    <source>
        <strain evidence="4">Rf_01</strain>
        <tissue evidence="4">Aerial parts of the thallus</tissue>
    </source>
</reference>
<dbReference type="Gene3D" id="2.60.120.200">
    <property type="match status" value="1"/>
</dbReference>
<name>A0ABD1XE87_9MARC</name>
<dbReference type="EMBL" id="JBHFFA010000043">
    <property type="protein sequence ID" value="KAL2603155.1"/>
    <property type="molecule type" value="Genomic_DNA"/>
</dbReference>
<dbReference type="PROSITE" id="PS01034">
    <property type="entry name" value="GH16_1"/>
    <property type="match status" value="1"/>
</dbReference>
<dbReference type="InterPro" id="IPR000757">
    <property type="entry name" value="Beta-glucanase-like"/>
</dbReference>
<dbReference type="InterPro" id="IPR008263">
    <property type="entry name" value="GH16_AS"/>
</dbReference>
<dbReference type="AlphaFoldDB" id="A0ABD1XE87"/>
<dbReference type="GO" id="GO:0016798">
    <property type="term" value="F:hydrolase activity, acting on glycosyl bonds"/>
    <property type="evidence" value="ECO:0007669"/>
    <property type="project" value="UniProtKB-KW"/>
</dbReference>
<keyword evidence="5" id="KW-1185">Reference proteome</keyword>
<dbReference type="Proteomes" id="UP001605036">
    <property type="component" value="Unassembled WGS sequence"/>
</dbReference>
<dbReference type="PROSITE" id="PS51762">
    <property type="entry name" value="GH16_2"/>
    <property type="match status" value="1"/>
</dbReference>
<dbReference type="SUPFAM" id="SSF49899">
    <property type="entry name" value="Concanavalin A-like lectins/glucanases"/>
    <property type="match status" value="1"/>
</dbReference>